<keyword evidence="11" id="KW-1185">Reference proteome</keyword>
<dbReference type="InterPro" id="IPR016162">
    <property type="entry name" value="Ald_DH_N"/>
</dbReference>
<dbReference type="Pfam" id="PF00171">
    <property type="entry name" value="Aldedh"/>
    <property type="match status" value="1"/>
</dbReference>
<dbReference type="PANTHER" id="PTHR43353:SF5">
    <property type="entry name" value="SUCCINATE-SEMIALDEHYDE DEHYDROGENASE, MITOCHONDRIAL"/>
    <property type="match status" value="1"/>
</dbReference>
<dbReference type="KEGG" id="slb:AWJ20_2004"/>
<evidence type="ECO:0000256" key="8">
    <source>
        <dbReference type="RuleBase" id="RU365091"/>
    </source>
</evidence>
<evidence type="ECO:0000259" key="9">
    <source>
        <dbReference type="Pfam" id="PF00171"/>
    </source>
</evidence>
<dbReference type="InterPro" id="IPR015590">
    <property type="entry name" value="Aldehyde_DH_dom"/>
</dbReference>
<dbReference type="EMBL" id="CP014503">
    <property type="protein sequence ID" value="ANB14416.1"/>
    <property type="molecule type" value="Genomic_DNA"/>
</dbReference>
<dbReference type="RefSeq" id="XP_018736893.1">
    <property type="nucleotide sequence ID" value="XM_018878929.1"/>
</dbReference>
<comment type="pathway">
    <text evidence="1 8">Amino-acid degradation; 4-aminobutanoate degradation.</text>
</comment>
<dbReference type="OrthoDB" id="310895at2759"/>
<dbReference type="PANTHER" id="PTHR43353">
    <property type="entry name" value="SUCCINATE-SEMIALDEHYDE DEHYDROGENASE, MITOCHONDRIAL"/>
    <property type="match status" value="1"/>
</dbReference>
<comment type="catalytic activity">
    <reaction evidence="5 8">
        <text>succinate semialdehyde + NAD(+) + H2O = succinate + NADH + 2 H(+)</text>
        <dbReference type="Rhea" id="RHEA:13217"/>
        <dbReference type="ChEBI" id="CHEBI:15377"/>
        <dbReference type="ChEBI" id="CHEBI:15378"/>
        <dbReference type="ChEBI" id="CHEBI:30031"/>
        <dbReference type="ChEBI" id="CHEBI:57540"/>
        <dbReference type="ChEBI" id="CHEBI:57706"/>
        <dbReference type="ChEBI" id="CHEBI:57945"/>
        <dbReference type="EC" id="1.2.1.16"/>
    </reaction>
</comment>
<dbReference type="GO" id="GO:0005737">
    <property type="term" value="C:cytoplasm"/>
    <property type="evidence" value="ECO:0007669"/>
    <property type="project" value="TreeGrafter"/>
</dbReference>
<dbReference type="GO" id="GO:0004777">
    <property type="term" value="F:succinate-semialdehyde dehydrogenase (NAD+) activity"/>
    <property type="evidence" value="ECO:0007669"/>
    <property type="project" value="UniProtKB-UniRule"/>
</dbReference>
<dbReference type="InterPro" id="IPR016161">
    <property type="entry name" value="Ald_DH/histidinol_DH"/>
</dbReference>
<evidence type="ECO:0000313" key="11">
    <source>
        <dbReference type="Proteomes" id="UP000189580"/>
    </source>
</evidence>
<accession>A0A167ESY4</accession>
<evidence type="ECO:0000256" key="3">
    <source>
        <dbReference type="ARBA" id="ARBA00023002"/>
    </source>
</evidence>
<evidence type="ECO:0000313" key="10">
    <source>
        <dbReference type="EMBL" id="ANB14416.1"/>
    </source>
</evidence>
<gene>
    <name evidence="10" type="primary">UGA2</name>
    <name evidence="10" type="ORF">AWJ20_2004</name>
</gene>
<name>A0A167ESY4_9ASCO</name>
<evidence type="ECO:0000256" key="5">
    <source>
        <dbReference type="ARBA" id="ARBA00052698"/>
    </source>
</evidence>
<dbReference type="Gene3D" id="3.40.605.10">
    <property type="entry name" value="Aldehyde Dehydrogenase, Chain A, domain 1"/>
    <property type="match status" value="1"/>
</dbReference>
<dbReference type="InterPro" id="IPR010102">
    <property type="entry name" value="Succ_semiAld_DH"/>
</dbReference>
<dbReference type="NCBIfam" id="TIGR01780">
    <property type="entry name" value="SSADH"/>
    <property type="match status" value="1"/>
</dbReference>
<evidence type="ECO:0000256" key="4">
    <source>
        <dbReference type="ARBA" id="ARBA00050387"/>
    </source>
</evidence>
<proteinExistence type="inferred from homology"/>
<dbReference type="GO" id="GO:0009450">
    <property type="term" value="P:gamma-aminobutyric acid catabolic process"/>
    <property type="evidence" value="ECO:0007669"/>
    <property type="project" value="UniProtKB-UniPathway"/>
</dbReference>
<dbReference type="AlphaFoldDB" id="A0A167ESY4"/>
<dbReference type="GO" id="GO:0036243">
    <property type="term" value="F:succinate-semialdehyde dehydrogenase (NADP+) activity"/>
    <property type="evidence" value="ECO:0007669"/>
    <property type="project" value="RHEA"/>
</dbReference>
<reference evidence="10 11" key="1">
    <citation type="submission" date="2016-02" db="EMBL/GenBank/DDBJ databases">
        <title>Complete genome sequence and transcriptome regulation of the pentose utilising yeast Sugiyamaella lignohabitans.</title>
        <authorList>
            <person name="Bellasio M."/>
            <person name="Peymann A."/>
            <person name="Valli M."/>
            <person name="Sipitzky M."/>
            <person name="Graf A."/>
            <person name="Sauer M."/>
            <person name="Marx H."/>
            <person name="Mattanovich D."/>
        </authorList>
    </citation>
    <scope>NUCLEOTIDE SEQUENCE [LARGE SCALE GENOMIC DNA]</scope>
    <source>
        <strain evidence="10 11">CBS 10342</strain>
    </source>
</reference>
<protein>
    <recommendedName>
        <fullName evidence="8">Succinate-semialdehyde dehydrogenase</fullName>
        <ecNumber evidence="8">1.2.1.16</ecNumber>
    </recommendedName>
</protein>
<evidence type="ECO:0000256" key="1">
    <source>
        <dbReference type="ARBA" id="ARBA00005176"/>
    </source>
</evidence>
<evidence type="ECO:0000256" key="2">
    <source>
        <dbReference type="ARBA" id="ARBA00009986"/>
    </source>
</evidence>
<sequence length="501" mass="53869">MLRSRIFTRAMSSTGKPVLKNPKLLRDKSYVDGQWISASSGKTFKVFDPATCQEIGSVPEHTAADYAKAIEHAKKAFASFSKTSNRERSNLLRKWASLLTENSEDLAKILTWENGKPLPEAKGEIASCVANFEWFSEEAPRIYGDTIPSQNPNTRIHTIKQPVGVCGIITPWNFPASMISRKVGAAVATGCTTVIKPAAETPYSALALAYLAEEAGIPKGVVNVLTTNEHVQDVGREICENPLVSKVTFTGSTNVGRILMKQAASTLKKVSFELGGNAPFIVFEDADIDAAVDGAIASKFRGSGQTCICANRFYVHEKIYDEFAKKLAAKVSGFKVGNGLEEGTTQGPLINEKAVQKVDRHVQDALGKHAHALVGGKPATELGENFYSPTVLVDVDASMAVTQEETFGPLAALSKFSTDEEVIKLANNVEVGLAAYIYTNNNSRVHRVSEGLQVGMVGVNTGLITESALPFGGVKESGFGREGSKYGLDDYLVIKSVVNAI</sequence>
<keyword evidence="3 7" id="KW-0560">Oxidoreductase</keyword>
<comment type="catalytic activity">
    <reaction evidence="4 8">
        <text>succinate semialdehyde + NADP(+) + H2O = succinate + NADPH + 2 H(+)</text>
        <dbReference type="Rhea" id="RHEA:13213"/>
        <dbReference type="ChEBI" id="CHEBI:15377"/>
        <dbReference type="ChEBI" id="CHEBI:15378"/>
        <dbReference type="ChEBI" id="CHEBI:30031"/>
        <dbReference type="ChEBI" id="CHEBI:57706"/>
        <dbReference type="ChEBI" id="CHEBI:57783"/>
        <dbReference type="ChEBI" id="CHEBI:58349"/>
        <dbReference type="EC" id="1.2.1.16"/>
    </reaction>
</comment>
<dbReference type="InterPro" id="IPR050740">
    <property type="entry name" value="Aldehyde_DH_Superfamily"/>
</dbReference>
<dbReference type="Gene3D" id="3.40.309.10">
    <property type="entry name" value="Aldehyde Dehydrogenase, Chain A, domain 2"/>
    <property type="match status" value="1"/>
</dbReference>
<evidence type="ECO:0000256" key="7">
    <source>
        <dbReference type="RuleBase" id="RU003345"/>
    </source>
</evidence>
<dbReference type="UniPathway" id="UPA00733"/>
<feature type="domain" description="Aldehyde dehydrogenase" evidence="9">
    <location>
        <begin position="35"/>
        <end position="497"/>
    </location>
</feature>
<dbReference type="GeneID" id="30033869"/>
<dbReference type="InterPro" id="IPR029510">
    <property type="entry name" value="Ald_DH_CS_GLU"/>
</dbReference>
<dbReference type="FunFam" id="3.40.605.10:FF:000005">
    <property type="entry name" value="Succinate-semialdehyde dehydrogenase I"/>
    <property type="match status" value="1"/>
</dbReference>
<dbReference type="InterPro" id="IPR016163">
    <property type="entry name" value="Ald_DH_C"/>
</dbReference>
<dbReference type="Proteomes" id="UP000189580">
    <property type="component" value="Chromosome b"/>
</dbReference>
<dbReference type="FunFam" id="3.40.309.10:FF:000004">
    <property type="entry name" value="Succinate-semialdehyde dehydrogenase I"/>
    <property type="match status" value="1"/>
</dbReference>
<dbReference type="PROSITE" id="PS00687">
    <property type="entry name" value="ALDEHYDE_DEHYDR_GLU"/>
    <property type="match status" value="1"/>
</dbReference>
<dbReference type="CDD" id="cd07103">
    <property type="entry name" value="ALDH_F5_SSADH_GabD"/>
    <property type="match status" value="1"/>
</dbReference>
<feature type="active site" evidence="6">
    <location>
        <position position="273"/>
    </location>
</feature>
<dbReference type="EC" id="1.2.1.16" evidence="8"/>
<dbReference type="SUPFAM" id="SSF53720">
    <property type="entry name" value="ALDH-like"/>
    <property type="match status" value="1"/>
</dbReference>
<organism evidence="10 11">
    <name type="scientific">Sugiyamaella lignohabitans</name>
    <dbReference type="NCBI Taxonomy" id="796027"/>
    <lineage>
        <taxon>Eukaryota</taxon>
        <taxon>Fungi</taxon>
        <taxon>Dikarya</taxon>
        <taxon>Ascomycota</taxon>
        <taxon>Saccharomycotina</taxon>
        <taxon>Dipodascomycetes</taxon>
        <taxon>Dipodascales</taxon>
        <taxon>Trichomonascaceae</taxon>
        <taxon>Sugiyamaella</taxon>
    </lineage>
</organism>
<comment type="similarity">
    <text evidence="2 7">Belongs to the aldehyde dehydrogenase family.</text>
</comment>
<evidence type="ECO:0000256" key="6">
    <source>
        <dbReference type="PROSITE-ProRule" id="PRU10007"/>
    </source>
</evidence>